<comment type="caution">
    <text evidence="3">The sequence shown here is derived from an EMBL/GenBank/DDBJ whole genome shotgun (WGS) entry which is preliminary data.</text>
</comment>
<dbReference type="EMBL" id="CAXAQS010000489">
    <property type="protein sequence ID" value="CAK9251802.1"/>
    <property type="molecule type" value="Genomic_DNA"/>
</dbReference>
<feature type="region of interest" description="Disordered" evidence="1">
    <location>
        <begin position="120"/>
        <end position="155"/>
    </location>
</feature>
<evidence type="ECO:0000313" key="4">
    <source>
        <dbReference type="Proteomes" id="UP001497444"/>
    </source>
</evidence>
<name>A0ABP0VE58_9BRYO</name>
<protein>
    <submittedName>
        <fullName evidence="3">Uncharacterized protein</fullName>
    </submittedName>
</protein>
<reference evidence="3" key="1">
    <citation type="submission" date="2024-02" db="EMBL/GenBank/DDBJ databases">
        <authorList>
            <consortium name="ELIXIR-Norway"/>
            <consortium name="Elixir Norway"/>
        </authorList>
    </citation>
    <scope>NUCLEOTIDE SEQUENCE</scope>
</reference>
<gene>
    <name evidence="3" type="ORF">CSSPJE1EN1_LOCUS27180</name>
</gene>
<keyword evidence="2" id="KW-1133">Transmembrane helix</keyword>
<organism evidence="3 4">
    <name type="scientific">Sphagnum jensenii</name>
    <dbReference type="NCBI Taxonomy" id="128206"/>
    <lineage>
        <taxon>Eukaryota</taxon>
        <taxon>Viridiplantae</taxon>
        <taxon>Streptophyta</taxon>
        <taxon>Embryophyta</taxon>
        <taxon>Bryophyta</taxon>
        <taxon>Sphagnophytina</taxon>
        <taxon>Sphagnopsida</taxon>
        <taxon>Sphagnales</taxon>
        <taxon>Sphagnaceae</taxon>
        <taxon>Sphagnum</taxon>
    </lineage>
</organism>
<evidence type="ECO:0000256" key="1">
    <source>
        <dbReference type="SAM" id="MobiDB-lite"/>
    </source>
</evidence>
<dbReference type="Proteomes" id="UP001497444">
    <property type="component" value="Unassembled WGS sequence"/>
</dbReference>
<accession>A0ABP0VE58</accession>
<sequence>MDDDGGGGKGWAAGELEEEQQQQQRNESSKSAELEGITRRQYLLLLLFVFVVACDYFGVVLGICVYELFLRRLEPSGLHPLRTRARRGDNIFGRLCTRSVATIPEIRRFSSPYAFFVTPKKDGRTHDSNQNDERLATNGRTDGRIQSKRRMTSDE</sequence>
<feature type="transmembrane region" description="Helical" evidence="2">
    <location>
        <begin position="42"/>
        <end position="69"/>
    </location>
</feature>
<keyword evidence="2" id="KW-0472">Membrane</keyword>
<feature type="region of interest" description="Disordered" evidence="1">
    <location>
        <begin position="1"/>
        <end position="31"/>
    </location>
</feature>
<proteinExistence type="predicted"/>
<keyword evidence="4" id="KW-1185">Reference proteome</keyword>
<evidence type="ECO:0000313" key="3">
    <source>
        <dbReference type="EMBL" id="CAK9251802.1"/>
    </source>
</evidence>
<evidence type="ECO:0000256" key="2">
    <source>
        <dbReference type="SAM" id="Phobius"/>
    </source>
</evidence>
<keyword evidence="2" id="KW-0812">Transmembrane</keyword>